<dbReference type="Gene3D" id="1.10.1780.10">
    <property type="entry name" value="Clp, N-terminal domain"/>
    <property type="match status" value="1"/>
</dbReference>
<dbReference type="InterPro" id="IPR051650">
    <property type="entry name" value="SL_signaling_regulator"/>
</dbReference>
<dbReference type="SUPFAM" id="SSF81923">
    <property type="entry name" value="Double Clp-N motif"/>
    <property type="match status" value="1"/>
</dbReference>
<feature type="domain" description="Clp R" evidence="2">
    <location>
        <begin position="10"/>
        <end position="95"/>
    </location>
</feature>
<dbReference type="AlphaFoldDB" id="S8CJS5"/>
<name>S8CJS5_9LAMI</name>
<feature type="non-terminal residue" evidence="3">
    <location>
        <position position="1"/>
    </location>
</feature>
<comment type="caution">
    <text evidence="3">The sequence shown here is derived from an EMBL/GenBank/DDBJ whole genome shotgun (WGS) entry which is preliminary data.</text>
</comment>
<dbReference type="Proteomes" id="UP000015453">
    <property type="component" value="Unassembled WGS sequence"/>
</dbReference>
<accession>S8CJS5</accession>
<reference evidence="3 4" key="1">
    <citation type="journal article" date="2013" name="BMC Genomics">
        <title>The miniature genome of a carnivorous plant Genlisea aurea contains a low number of genes and short non-coding sequences.</title>
        <authorList>
            <person name="Leushkin E.V."/>
            <person name="Sutormin R.A."/>
            <person name="Nabieva E.R."/>
            <person name="Penin A.A."/>
            <person name="Kondrashov A.S."/>
            <person name="Logacheva M.D."/>
        </authorList>
    </citation>
    <scope>NUCLEOTIDE SEQUENCE [LARGE SCALE GENOMIC DNA]</scope>
</reference>
<evidence type="ECO:0000259" key="2">
    <source>
        <dbReference type="PROSITE" id="PS51903"/>
    </source>
</evidence>
<dbReference type="InterPro" id="IPR036628">
    <property type="entry name" value="Clp_N_dom_sf"/>
</dbReference>
<organism evidence="3 4">
    <name type="scientific">Genlisea aurea</name>
    <dbReference type="NCBI Taxonomy" id="192259"/>
    <lineage>
        <taxon>Eukaryota</taxon>
        <taxon>Viridiplantae</taxon>
        <taxon>Streptophyta</taxon>
        <taxon>Embryophyta</taxon>
        <taxon>Tracheophyta</taxon>
        <taxon>Spermatophyta</taxon>
        <taxon>Magnoliopsida</taxon>
        <taxon>eudicotyledons</taxon>
        <taxon>Gunneridae</taxon>
        <taxon>Pentapetalae</taxon>
        <taxon>asterids</taxon>
        <taxon>lamiids</taxon>
        <taxon>Lamiales</taxon>
        <taxon>Lentibulariaceae</taxon>
        <taxon>Genlisea</taxon>
    </lineage>
</organism>
<keyword evidence="1" id="KW-0677">Repeat</keyword>
<evidence type="ECO:0000313" key="4">
    <source>
        <dbReference type="Proteomes" id="UP000015453"/>
    </source>
</evidence>
<dbReference type="PANTHER" id="PTHR43572">
    <property type="entry name" value="CHAPERONE PROTEIN CLPD, CHLOROPLASTIC"/>
    <property type="match status" value="1"/>
</dbReference>
<proteinExistence type="predicted"/>
<sequence length="95" mass="10084">EDMRAGLSTIQQTLTPEAATVLNQSIAEAGRRNHGQTTPLHVAATLLASPSGFLRQACIRSHPNSSHPLQCRALELCFSVALERLPMAQNAAAPA</sequence>
<feature type="non-terminal residue" evidence="3">
    <location>
        <position position="95"/>
    </location>
</feature>
<gene>
    <name evidence="3" type="ORF">M569_07364</name>
</gene>
<dbReference type="EMBL" id="AUSU01003126">
    <property type="protein sequence ID" value="EPS67414.1"/>
    <property type="molecule type" value="Genomic_DNA"/>
</dbReference>
<dbReference type="OrthoDB" id="750498at2759"/>
<evidence type="ECO:0000256" key="1">
    <source>
        <dbReference type="PROSITE-ProRule" id="PRU01251"/>
    </source>
</evidence>
<protein>
    <recommendedName>
        <fullName evidence="2">Clp R domain-containing protein</fullName>
    </recommendedName>
</protein>
<evidence type="ECO:0000313" key="3">
    <source>
        <dbReference type="EMBL" id="EPS67414.1"/>
    </source>
</evidence>
<dbReference type="PROSITE" id="PS51903">
    <property type="entry name" value="CLP_R"/>
    <property type="match status" value="1"/>
</dbReference>
<dbReference type="InterPro" id="IPR004176">
    <property type="entry name" value="Clp_R_N"/>
</dbReference>
<dbReference type="PANTHER" id="PTHR43572:SF13">
    <property type="entry name" value="PROTEIN SUPPRESSOR OF MAX2 1"/>
    <property type="match status" value="1"/>
</dbReference>
<keyword evidence="4" id="KW-1185">Reference proteome</keyword>